<sequence>MMLRTNFLSRIKKVCNTAALVPRILRGNEQRITPVSCAAVKKSPKSTKATDEGTHETNQKDNDDATVMKKPSLDKNIEVINVSDINEPIGPLVNMQRALKKSQYEKCQRIIEKAFGKEEVEEPELTEHYFSKGVDIEQTKQEIIKSEQLNLAESWITDDRTQFAFFETASKLEEVPDKLTDKLKAESKIVDADLSENMKTDNSIQFEMFKTLEEEPEKLTAPESMVKTEPKIIDTDLSENVTDERMTAERTQFAMFKTSPKLEEVHEQLTAKESIVNAEPKILDADLSENMITTERTQFALFKTSPELKEEPEKITAPESTVKVEPKILDADLSENMITTERTQFALFNTSCKLEEVPENLTAKESAVKTQPKILETSLSENMITNKRTQLAMFKMSPELQEEPEKMTAPEFMVKAEPKILDTDLLDNMLTDERITDERTQCAMFKTSPKLEEVHEKHTMKESVVKTQPKILDTDILQNIVTDERLQFALFKASCKLEEVPERLMTKESAVKSEPKILDTGLSENLITNKMTAPESMVKAEPEILDTVLIDNMITDEKIANERTQSAMFKTTPKLKEVHEKLTMKESVVKTQPKILDTDILENIINDEKIQFAMFETSPKLEEVPEKLTAKETVVKTEPKILNTDPDEGFVPMKPTMNQRLMSARTPDDLIKGTENNKDLTNENLHLDETITKEEVDKYVHNHENLEKTLYETHEESKQNAAHTIDIGETKKEQDEPPVINKCNSHIPSLERKTDLSILKRIYLPNTADTDIFVDSDKKFNQILDTYLHRPVRNNTFVNTTTAKEEKEQLTQKVEHIEETPLVEAQKQPIEGFSITPRVLGELEQAYRWIKNKHVNLMAGKKSDTGELDEAAKRCLDSPVGQIDEALLNELEKLGIPITTPNQPRSPAIDDNRVQMDTLRKCVHSDKGMHPGQPMSLNNQEKLLPDKDAEAKELAMKLAAEEEAESLAIYPSHTHIDKNYDIRLEEIDDLETETPELKQPGIHTHRTTHAAQVKPGQIPFMAATDILMREPPKWVPCQNPKLYMNQTEINEPNKKLKTQQFYAKPDLEGTKEALTESKVEESPVTTPWNPFAKAGYRYVVQTDKSTLCNKRLKKSYAKGREKPLYYQSSTANSMWNSQRKPEVKYSRKSISKPTDKAHTYLSMNLTNRVLPSKNQTLNARLNTADEQIQKDVKAAKEINDEKLFSPLSIPEEDPVPKPETNYMNPPPLQQHYKINSNVSDGIWDENVDALTPKVKMEDNRLPEELTKKQLDPRYVLTYNETCPISPKPEPSRLMKSTEAVYEQDTKPKELNLSNLPKLPKLNEDVSLSELLKRVRERNRIIECRNDLKALGVEVDPIQAQVGKCPKKAPQCPPTAPRSPPANPVPPPLFGLPTPPRRPPSCKPRKPRTRKCSSCDMDLSSSLRLGPEFNVPIAEMQAEMVCEMKDIGAEVCATRLKAELTLEVIEKLQTLGKVLGRLLRQGRAHNMFDIGSIVSTSHPGHRTMLARDYAPWTPIPSWPAPKPPCKRKPPCQAGCPSCPPPRGKMNPDPPCNLKPCEGFPKKSFSLIDCFAVSVGENRVYDIGQF</sequence>
<dbReference type="Proteomes" id="UP000301870">
    <property type="component" value="Chromosome 13"/>
</dbReference>
<feature type="region of interest" description="Disordered" evidence="1">
    <location>
        <begin position="41"/>
        <end position="67"/>
    </location>
</feature>
<organism evidence="2 3">
    <name type="scientific">Spodoptera litura</name>
    <name type="common">Asian cotton leafworm</name>
    <dbReference type="NCBI Taxonomy" id="69820"/>
    <lineage>
        <taxon>Eukaryota</taxon>
        <taxon>Metazoa</taxon>
        <taxon>Ecdysozoa</taxon>
        <taxon>Arthropoda</taxon>
        <taxon>Hexapoda</taxon>
        <taxon>Insecta</taxon>
        <taxon>Pterygota</taxon>
        <taxon>Neoptera</taxon>
        <taxon>Endopterygota</taxon>
        <taxon>Lepidoptera</taxon>
        <taxon>Glossata</taxon>
        <taxon>Ditrysia</taxon>
        <taxon>Noctuoidea</taxon>
        <taxon>Noctuidae</taxon>
        <taxon>Amphipyrinae</taxon>
        <taxon>Spodoptera</taxon>
    </lineage>
</organism>
<dbReference type="OrthoDB" id="7479003at2759"/>
<reference evidence="3" key="1">
    <citation type="submission" date="2025-08" db="UniProtKB">
        <authorList>
            <consortium name="RefSeq"/>
        </authorList>
    </citation>
    <scope>IDENTIFICATION</scope>
    <source>
        <strain evidence="3">Ishihara</strain>
        <tissue evidence="3">Whole body</tissue>
    </source>
</reference>
<gene>
    <name evidence="3" type="primary">LOC111351420</name>
</gene>
<dbReference type="KEGG" id="sliu:111351420"/>
<name>A0A9J7DYU8_SPOLT</name>
<evidence type="ECO:0000313" key="2">
    <source>
        <dbReference type="Proteomes" id="UP000301870"/>
    </source>
</evidence>
<dbReference type="RefSeq" id="XP_022819111.1">
    <property type="nucleotide sequence ID" value="XM_022963343.1"/>
</dbReference>
<evidence type="ECO:0000256" key="1">
    <source>
        <dbReference type="SAM" id="MobiDB-lite"/>
    </source>
</evidence>
<feature type="compositionally biased region" description="Pro residues" evidence="1">
    <location>
        <begin position="1370"/>
        <end position="1401"/>
    </location>
</feature>
<feature type="compositionally biased region" description="Basic and acidic residues" evidence="1">
    <location>
        <begin position="48"/>
        <end position="67"/>
    </location>
</feature>
<proteinExistence type="predicted"/>
<accession>A0A9J7DYU8</accession>
<evidence type="ECO:0000313" key="3">
    <source>
        <dbReference type="RefSeq" id="XP_022819111.1"/>
    </source>
</evidence>
<feature type="region of interest" description="Disordered" evidence="1">
    <location>
        <begin position="1363"/>
        <end position="1414"/>
    </location>
</feature>
<keyword evidence="2" id="KW-1185">Reference proteome</keyword>
<protein>
    <submittedName>
        <fullName evidence="3">Uncharacterized protein LOC111351420</fullName>
    </submittedName>
</protein>
<dbReference type="GeneID" id="111351420"/>